<dbReference type="AlphaFoldDB" id="A0A482VUC1"/>
<protein>
    <submittedName>
        <fullName evidence="1">Uncharacterized protein</fullName>
    </submittedName>
</protein>
<dbReference type="EMBL" id="QDEB01061365">
    <property type="protein sequence ID" value="RZC36492.1"/>
    <property type="molecule type" value="Genomic_DNA"/>
</dbReference>
<evidence type="ECO:0000313" key="1">
    <source>
        <dbReference type="EMBL" id="RZC36492.1"/>
    </source>
</evidence>
<gene>
    <name evidence="1" type="ORF">BDFB_014365</name>
</gene>
<dbReference type="Proteomes" id="UP000292052">
    <property type="component" value="Unassembled WGS sequence"/>
</dbReference>
<comment type="caution">
    <text evidence="1">The sequence shown here is derived from an EMBL/GenBank/DDBJ whole genome shotgun (WGS) entry which is preliminary data.</text>
</comment>
<organism evidence="1 2">
    <name type="scientific">Asbolus verrucosus</name>
    <name type="common">Desert ironclad beetle</name>
    <dbReference type="NCBI Taxonomy" id="1661398"/>
    <lineage>
        <taxon>Eukaryota</taxon>
        <taxon>Metazoa</taxon>
        <taxon>Ecdysozoa</taxon>
        <taxon>Arthropoda</taxon>
        <taxon>Hexapoda</taxon>
        <taxon>Insecta</taxon>
        <taxon>Pterygota</taxon>
        <taxon>Neoptera</taxon>
        <taxon>Endopterygota</taxon>
        <taxon>Coleoptera</taxon>
        <taxon>Polyphaga</taxon>
        <taxon>Cucujiformia</taxon>
        <taxon>Tenebrionidae</taxon>
        <taxon>Pimeliinae</taxon>
        <taxon>Asbolus</taxon>
    </lineage>
</organism>
<accession>A0A482VUC1</accession>
<sequence>MKIEEVLRAATLNLLPQKSRNLCKSEYQFSTAWCKFRKATLVVKNNVDISTYPKLKAFLKKQFMGYKPKKGHALSRHKITKVISTG</sequence>
<evidence type="ECO:0000313" key="2">
    <source>
        <dbReference type="Proteomes" id="UP000292052"/>
    </source>
</evidence>
<proteinExistence type="predicted"/>
<reference evidence="1 2" key="1">
    <citation type="submission" date="2017-03" db="EMBL/GenBank/DDBJ databases">
        <title>Genome of the blue death feigning beetle - Asbolus verrucosus.</title>
        <authorList>
            <person name="Rider S.D."/>
        </authorList>
    </citation>
    <scope>NUCLEOTIDE SEQUENCE [LARGE SCALE GENOMIC DNA]</scope>
    <source>
        <strain evidence="1">Butters</strain>
        <tissue evidence="1">Head and leg muscle</tissue>
    </source>
</reference>
<keyword evidence="2" id="KW-1185">Reference proteome</keyword>
<name>A0A482VUC1_ASBVE</name>